<reference evidence="3" key="1">
    <citation type="journal article" date="2012" name="Nat. Genet.">
        <title>Lifestyle transitions in plant pathogenic Colletotrichum fungi deciphered by genome and transcriptome analyses.</title>
        <authorList>
            <person name="O'Connell R.J."/>
            <person name="Thon M.R."/>
            <person name="Hacquard S."/>
            <person name="Amyotte S.G."/>
            <person name="Kleemann J."/>
            <person name="Torres M.F."/>
            <person name="Damm U."/>
            <person name="Buiate E.A."/>
            <person name="Epstein L."/>
            <person name="Alkan N."/>
            <person name="Altmueller J."/>
            <person name="Alvarado-Balderrama L."/>
            <person name="Bauser C.A."/>
            <person name="Becker C."/>
            <person name="Birren B.W."/>
            <person name="Chen Z."/>
            <person name="Choi J."/>
            <person name="Crouch J.A."/>
            <person name="Duvick J.P."/>
            <person name="Farman M.A."/>
            <person name="Gan P."/>
            <person name="Heiman D."/>
            <person name="Henrissat B."/>
            <person name="Howard R.J."/>
            <person name="Kabbage M."/>
            <person name="Koch C."/>
            <person name="Kracher B."/>
            <person name="Kubo Y."/>
            <person name="Law A.D."/>
            <person name="Lebrun M.-H."/>
            <person name="Lee Y.-H."/>
            <person name="Miyara I."/>
            <person name="Moore N."/>
            <person name="Neumann U."/>
            <person name="Nordstroem K."/>
            <person name="Panaccione D.G."/>
            <person name="Panstruga R."/>
            <person name="Place M."/>
            <person name="Proctor R.H."/>
            <person name="Prusky D."/>
            <person name="Rech G."/>
            <person name="Reinhardt R."/>
            <person name="Rollins J.A."/>
            <person name="Rounsley S."/>
            <person name="Schardl C.L."/>
            <person name="Schwartz D.C."/>
            <person name="Shenoy N."/>
            <person name="Shirasu K."/>
            <person name="Sikhakolli U.R."/>
            <person name="Stueber K."/>
            <person name="Sukno S.A."/>
            <person name="Sweigard J.A."/>
            <person name="Takano Y."/>
            <person name="Takahara H."/>
            <person name="Trail F."/>
            <person name="van der Does H.C."/>
            <person name="Voll L.M."/>
            <person name="Will I."/>
            <person name="Young S."/>
            <person name="Zeng Q."/>
            <person name="Zhang J."/>
            <person name="Zhou S."/>
            <person name="Dickman M.B."/>
            <person name="Schulze-Lefert P."/>
            <person name="Ver Loren van Themaat E."/>
            <person name="Ma L.-J."/>
            <person name="Vaillancourt L.J."/>
        </authorList>
    </citation>
    <scope>NUCLEOTIDE SEQUENCE [LARGE SCALE GENOMIC DNA]</scope>
    <source>
        <strain evidence="3">IMI 349063</strain>
    </source>
</reference>
<evidence type="ECO:0000313" key="3">
    <source>
        <dbReference type="Proteomes" id="UP000007174"/>
    </source>
</evidence>
<proteinExistence type="predicted"/>
<feature type="non-terminal residue" evidence="2">
    <location>
        <position position="73"/>
    </location>
</feature>
<dbReference type="EMBL" id="CACQ02002197">
    <property type="protein sequence ID" value="CCF36883.1"/>
    <property type="molecule type" value="Genomic_DNA"/>
</dbReference>
<accession>H1V9I0</accession>
<sequence>MRTAKHRLGHRFMLLRLSRIVIFYMSLACPFINDLSACQAMASGDAFVGASPHLWLPTFLLLDTPMGNYRDMR</sequence>
<feature type="transmembrane region" description="Helical" evidence="1">
    <location>
        <begin position="12"/>
        <end position="33"/>
    </location>
</feature>
<dbReference type="Proteomes" id="UP000007174">
    <property type="component" value="Unassembled WGS sequence"/>
</dbReference>
<protein>
    <submittedName>
        <fullName evidence="2">Uncharacterized protein</fullName>
    </submittedName>
</protein>
<dbReference type="HOGENOM" id="CLU_2711537_0_0_1"/>
<keyword evidence="1" id="KW-1133">Transmembrane helix</keyword>
<name>H1V9I0_COLHI</name>
<keyword evidence="1" id="KW-0472">Membrane</keyword>
<keyword evidence="1" id="KW-0812">Transmembrane</keyword>
<organism evidence="2 3">
    <name type="scientific">Colletotrichum higginsianum (strain IMI 349063)</name>
    <name type="common">Crucifer anthracnose fungus</name>
    <dbReference type="NCBI Taxonomy" id="759273"/>
    <lineage>
        <taxon>Eukaryota</taxon>
        <taxon>Fungi</taxon>
        <taxon>Dikarya</taxon>
        <taxon>Ascomycota</taxon>
        <taxon>Pezizomycotina</taxon>
        <taxon>Sordariomycetes</taxon>
        <taxon>Hypocreomycetidae</taxon>
        <taxon>Glomerellales</taxon>
        <taxon>Glomerellaceae</taxon>
        <taxon>Colletotrichum</taxon>
        <taxon>Colletotrichum destructivum species complex</taxon>
    </lineage>
</organism>
<gene>
    <name evidence="2" type="ORF">CH063_08357</name>
</gene>
<dbReference type="AlphaFoldDB" id="H1V9I0"/>
<evidence type="ECO:0000256" key="1">
    <source>
        <dbReference type="SAM" id="Phobius"/>
    </source>
</evidence>
<evidence type="ECO:0000313" key="2">
    <source>
        <dbReference type="EMBL" id="CCF36883.1"/>
    </source>
</evidence>